<evidence type="ECO:0000256" key="3">
    <source>
        <dbReference type="ARBA" id="ARBA00022692"/>
    </source>
</evidence>
<evidence type="ECO:0000256" key="4">
    <source>
        <dbReference type="ARBA" id="ARBA00022989"/>
    </source>
</evidence>
<dbReference type="SUPFAM" id="SSF57552">
    <property type="entry name" value="Blood coagulation inhibitor (disintegrin)"/>
    <property type="match status" value="1"/>
</dbReference>
<evidence type="ECO:0000256" key="6">
    <source>
        <dbReference type="ARBA" id="ARBA00023157"/>
    </source>
</evidence>
<dbReference type="InterPro" id="IPR001590">
    <property type="entry name" value="Peptidase_M12B"/>
</dbReference>
<evidence type="ECO:0000256" key="10">
    <source>
        <dbReference type="SAM" id="MobiDB-lite"/>
    </source>
</evidence>
<dbReference type="GO" id="GO:0007229">
    <property type="term" value="P:integrin-mediated signaling pathway"/>
    <property type="evidence" value="ECO:0007669"/>
    <property type="project" value="UniProtKB-KW"/>
</dbReference>
<sequence length="942" mass="103573">MSPDIGCGPCVRSVERLRAAGRMEEYMVCLWARLWALGALLGSSEMVQLPHVKMYETVIPQRLHQVLSQRDLQGLRKLYPEHAQYTLTVEGKNYTLKLLKNRELLAKQFTVTYNVDDGTEVTETQDGREHCFYHGHVDGQNDSSASINLCKGINGFMQVDGQMYLIEPLPGSDDDQGAHAVYKHEHLRMKRGACQGSNTSTVYDYGPKVATMLKPQPWRSAPLQTGTRYVELFLVVDNAEYLKYKDIPTVQHRMKEIVNHVDKLYRSLNFRVALIGMEIWTKRDKIVVSSNAGVTLDNFLSWRKSDLLRKKMHDNAQFVTGVDFEGSTVGLATKLAMCTGDSGAVNQDHSTNAIGAASTMAHEMGHNLGMSHDEDVAQCTCAVTRDKGGCVMSKSVGIVYPKIFSSCSQQDLQTFLSGASPTCLSNVPDSTQLFGGPVCGNEFVESGEECDCGTPEECTNTCCNATTCKLKEGAECAQGDCCRQCKIRPVGEMCRKRKGECDLPEYCTGNSAQCPEDAFQENGLPCSSGNGYCYNGLCPSLGQHCKTLWGSDAQVAPDECFRNNVHGNKHLHCKKTEYGYSSCKTKDVKCGRIHCVRGAEFPITNNKYVIKLLGGQECKVAELSDQESGVTADPGMVPTGTKCGMGMVCFEGECQDLSVYGDKNCSAKCNNRGVCNHKRQCHCDPGWAPPYCDHKFTENSADRTRGLLIVGILVAVCLFAVMVAGAMFYYRRRQRKFPQKRMATPGSGSGLSNPLFQESMSNKLYIRKDSPSPLIGRPQLIASTSNLQDSRSAFITIVPSEDTEKTPSFISTSQPRVPISVPRSPQVTKPPVVPPGPPGRAVLPPAKPPKPTPPTKPLPMLKPKPELKQKPSASAPLPPLKPSALKTTPHPMHRMAAAAAESRAIDRPRLPTSLDSRTESCLKTSYSTEMIFYMTYTRLTKD</sequence>
<keyword evidence="16" id="KW-1185">Reference proteome</keyword>
<dbReference type="Pfam" id="PF00200">
    <property type="entry name" value="Disintegrin"/>
    <property type="match status" value="1"/>
</dbReference>
<dbReference type="InterPro" id="IPR001762">
    <property type="entry name" value="Disintegrin_dom"/>
</dbReference>
<dbReference type="InterPro" id="IPR006586">
    <property type="entry name" value="ADAM_Cys-rich"/>
</dbReference>
<evidence type="ECO:0000256" key="8">
    <source>
        <dbReference type="PROSITE-ProRule" id="PRU00076"/>
    </source>
</evidence>
<proteinExistence type="predicted"/>
<dbReference type="PRINTS" id="PR00289">
    <property type="entry name" value="DISINTEGRIN"/>
</dbReference>
<feature type="disulfide bond" evidence="8">
    <location>
        <begin position="683"/>
        <end position="692"/>
    </location>
</feature>
<reference evidence="16" key="1">
    <citation type="journal article" date="2017" name="Nat. Commun.">
        <title>The North American bullfrog draft genome provides insight into hormonal regulation of long noncoding RNA.</title>
        <authorList>
            <person name="Hammond S.A."/>
            <person name="Warren R.L."/>
            <person name="Vandervalk B.P."/>
            <person name="Kucuk E."/>
            <person name="Khan H."/>
            <person name="Gibb E.A."/>
            <person name="Pandoh P."/>
            <person name="Kirk H."/>
            <person name="Zhao Y."/>
            <person name="Jones M."/>
            <person name="Mungall A.J."/>
            <person name="Coope R."/>
            <person name="Pleasance S."/>
            <person name="Moore R.A."/>
            <person name="Holt R.A."/>
            <person name="Round J.M."/>
            <person name="Ohora S."/>
            <person name="Walle B.V."/>
            <person name="Veldhoen N."/>
            <person name="Helbing C.C."/>
            <person name="Birol I."/>
        </authorList>
    </citation>
    <scope>NUCLEOTIDE SEQUENCE [LARGE SCALE GENOMIC DNA]</scope>
</reference>
<evidence type="ECO:0000256" key="2">
    <source>
        <dbReference type="ARBA" id="ARBA00022536"/>
    </source>
</evidence>
<protein>
    <submittedName>
        <fullName evidence="15">Disintegrin and metalloproteinase domain-containing protein 8</fullName>
    </submittedName>
</protein>
<dbReference type="SUPFAM" id="SSF55486">
    <property type="entry name" value="Metalloproteases ('zincins'), catalytic domain"/>
    <property type="match status" value="1"/>
</dbReference>
<dbReference type="InterPro" id="IPR013111">
    <property type="entry name" value="EGF_extracell"/>
</dbReference>
<dbReference type="GO" id="GO:0051044">
    <property type="term" value="P:positive regulation of membrane protein ectodomain proteolysis"/>
    <property type="evidence" value="ECO:0007669"/>
    <property type="project" value="TreeGrafter"/>
</dbReference>
<dbReference type="AlphaFoldDB" id="A0A2G9S3T5"/>
<dbReference type="InterPro" id="IPR018358">
    <property type="entry name" value="Disintegrin_CS"/>
</dbReference>
<evidence type="ECO:0000313" key="15">
    <source>
        <dbReference type="EMBL" id="PIO34807.1"/>
    </source>
</evidence>
<comment type="subcellular location">
    <subcellularLocation>
        <location evidence="1">Membrane</location>
        <topology evidence="1">Single-pass type I membrane protein</topology>
    </subcellularLocation>
</comment>
<evidence type="ECO:0000256" key="1">
    <source>
        <dbReference type="ARBA" id="ARBA00004479"/>
    </source>
</evidence>
<feature type="compositionally biased region" description="Pro residues" evidence="10">
    <location>
        <begin position="845"/>
        <end position="862"/>
    </location>
</feature>
<evidence type="ECO:0000256" key="9">
    <source>
        <dbReference type="PROSITE-ProRule" id="PRU00276"/>
    </source>
</evidence>
<dbReference type="Pfam" id="PF01562">
    <property type="entry name" value="Pep_M12B_propep"/>
    <property type="match status" value="1"/>
</dbReference>
<organism evidence="15 16">
    <name type="scientific">Aquarana catesbeiana</name>
    <name type="common">American bullfrog</name>
    <name type="synonym">Rana catesbeiana</name>
    <dbReference type="NCBI Taxonomy" id="8400"/>
    <lineage>
        <taxon>Eukaryota</taxon>
        <taxon>Metazoa</taxon>
        <taxon>Chordata</taxon>
        <taxon>Craniata</taxon>
        <taxon>Vertebrata</taxon>
        <taxon>Euteleostomi</taxon>
        <taxon>Amphibia</taxon>
        <taxon>Batrachia</taxon>
        <taxon>Anura</taxon>
        <taxon>Neobatrachia</taxon>
        <taxon>Ranoidea</taxon>
        <taxon>Ranidae</taxon>
        <taxon>Aquarana</taxon>
    </lineage>
</organism>
<dbReference type="Pfam" id="PF08516">
    <property type="entry name" value="ADAM_CR"/>
    <property type="match status" value="1"/>
</dbReference>
<keyword evidence="9" id="KW-0479">Metal-binding</keyword>
<evidence type="ECO:0000256" key="11">
    <source>
        <dbReference type="SAM" id="Phobius"/>
    </source>
</evidence>
<dbReference type="CDD" id="cd04269">
    <property type="entry name" value="ZnMc_adamalysin_II_like"/>
    <property type="match status" value="1"/>
</dbReference>
<evidence type="ECO:0000256" key="7">
    <source>
        <dbReference type="PROSITE-ProRule" id="PRU00068"/>
    </source>
</evidence>
<dbReference type="GO" id="GO:0006954">
    <property type="term" value="P:inflammatory response"/>
    <property type="evidence" value="ECO:0007669"/>
    <property type="project" value="TreeGrafter"/>
</dbReference>
<gene>
    <name evidence="15" type="ORF">AB205_0179360</name>
</gene>
<feature type="binding site" evidence="9">
    <location>
        <position position="372"/>
    </location>
    <ligand>
        <name>Zn(2+)</name>
        <dbReference type="ChEBI" id="CHEBI:29105"/>
        <note>catalytic</note>
    </ligand>
</feature>
<keyword evidence="15" id="KW-0645">Protease</keyword>
<dbReference type="InterPro" id="IPR036436">
    <property type="entry name" value="Disintegrin_dom_sf"/>
</dbReference>
<feature type="binding site" evidence="9">
    <location>
        <position position="366"/>
    </location>
    <ligand>
        <name>Zn(2+)</name>
        <dbReference type="ChEBI" id="CHEBI:29105"/>
        <note>catalytic</note>
    </ligand>
</feature>
<dbReference type="Gene3D" id="3.40.390.10">
    <property type="entry name" value="Collagenase (Catalytic Domain)"/>
    <property type="match status" value="1"/>
</dbReference>
<dbReference type="GO" id="GO:0006508">
    <property type="term" value="P:proteolysis"/>
    <property type="evidence" value="ECO:0007669"/>
    <property type="project" value="InterPro"/>
</dbReference>
<feature type="binding site" evidence="9">
    <location>
        <position position="362"/>
    </location>
    <ligand>
        <name>Zn(2+)</name>
        <dbReference type="ChEBI" id="CHEBI:29105"/>
        <note>catalytic</note>
    </ligand>
</feature>
<keyword evidence="3 11" id="KW-0812">Transmembrane</keyword>
<dbReference type="GO" id="GO:0004222">
    <property type="term" value="F:metalloendopeptidase activity"/>
    <property type="evidence" value="ECO:0007669"/>
    <property type="project" value="InterPro"/>
</dbReference>
<evidence type="ECO:0000259" key="14">
    <source>
        <dbReference type="PROSITE" id="PS50215"/>
    </source>
</evidence>
<evidence type="ECO:0000259" key="12">
    <source>
        <dbReference type="PROSITE" id="PS50026"/>
    </source>
</evidence>
<dbReference type="Proteomes" id="UP000228934">
    <property type="component" value="Unassembled WGS sequence"/>
</dbReference>
<dbReference type="InterPro" id="IPR000742">
    <property type="entry name" value="EGF"/>
</dbReference>
<dbReference type="PROSITE" id="PS01186">
    <property type="entry name" value="EGF_2"/>
    <property type="match status" value="1"/>
</dbReference>
<dbReference type="PROSITE" id="PS50214">
    <property type="entry name" value="DISINTEGRIN_2"/>
    <property type="match status" value="1"/>
</dbReference>
<keyword evidence="5 11" id="KW-0472">Membrane</keyword>
<feature type="region of interest" description="Disordered" evidence="10">
    <location>
        <begin position="804"/>
        <end position="888"/>
    </location>
</feature>
<dbReference type="GO" id="GO:0046872">
    <property type="term" value="F:metal ion binding"/>
    <property type="evidence" value="ECO:0007669"/>
    <property type="project" value="UniProtKB-KW"/>
</dbReference>
<dbReference type="FunFam" id="4.10.70.10:FF:000001">
    <property type="entry name" value="Disintegrin and metalloproteinase domain-containing protein 22"/>
    <property type="match status" value="1"/>
</dbReference>
<dbReference type="GO" id="GO:0005886">
    <property type="term" value="C:plasma membrane"/>
    <property type="evidence" value="ECO:0007669"/>
    <property type="project" value="UniProtKB-ARBA"/>
</dbReference>
<feature type="active site" evidence="9">
    <location>
        <position position="363"/>
    </location>
</feature>
<keyword evidence="4 11" id="KW-1133">Transmembrane helix</keyword>
<dbReference type="Pfam" id="PF07974">
    <property type="entry name" value="EGF_2"/>
    <property type="match status" value="1"/>
</dbReference>
<feature type="domain" description="EGF-like" evidence="12">
    <location>
        <begin position="661"/>
        <end position="693"/>
    </location>
</feature>
<dbReference type="OrthoDB" id="5951731at2759"/>
<dbReference type="FunFam" id="3.40.390.10:FF:000002">
    <property type="entry name" value="Disintegrin and metalloproteinase domain-containing protein 22"/>
    <property type="match status" value="1"/>
</dbReference>
<keyword evidence="15" id="KW-0482">Metalloprotease</keyword>
<dbReference type="SMART" id="SM00608">
    <property type="entry name" value="ACR"/>
    <property type="match status" value="1"/>
</dbReference>
<evidence type="ECO:0000256" key="5">
    <source>
        <dbReference type="ARBA" id="ARBA00023136"/>
    </source>
</evidence>
<evidence type="ECO:0000259" key="13">
    <source>
        <dbReference type="PROSITE" id="PS50214"/>
    </source>
</evidence>
<keyword evidence="9" id="KW-0862">Zinc</keyword>
<feature type="transmembrane region" description="Helical" evidence="11">
    <location>
        <begin position="707"/>
        <end position="730"/>
    </location>
</feature>
<dbReference type="PANTHER" id="PTHR11905">
    <property type="entry name" value="ADAM A DISINTEGRIN AND METALLOPROTEASE DOMAIN"/>
    <property type="match status" value="1"/>
</dbReference>
<evidence type="ECO:0000313" key="16">
    <source>
        <dbReference type="Proteomes" id="UP000228934"/>
    </source>
</evidence>
<keyword evidence="6 8" id="KW-1015">Disulfide bond</keyword>
<feature type="disulfide bond" evidence="7">
    <location>
        <begin position="494"/>
        <end position="514"/>
    </location>
</feature>
<dbReference type="SMART" id="SM00050">
    <property type="entry name" value="DISIN"/>
    <property type="match status" value="1"/>
</dbReference>
<keyword evidence="2 8" id="KW-0245">EGF-like domain</keyword>
<feature type="domain" description="Peptidase M12B" evidence="14">
    <location>
        <begin position="228"/>
        <end position="428"/>
    </location>
</feature>
<dbReference type="Gene3D" id="4.10.70.10">
    <property type="entry name" value="Disintegrin domain"/>
    <property type="match status" value="1"/>
</dbReference>
<dbReference type="GO" id="GO:0050839">
    <property type="term" value="F:cell adhesion molecule binding"/>
    <property type="evidence" value="ECO:0007669"/>
    <property type="project" value="TreeGrafter"/>
</dbReference>
<dbReference type="EMBL" id="KV928638">
    <property type="protein sequence ID" value="PIO34807.1"/>
    <property type="molecule type" value="Genomic_DNA"/>
</dbReference>
<name>A0A2G9S3T5_AQUCT</name>
<comment type="caution">
    <text evidence="8">Lacks conserved residue(s) required for the propagation of feature annotation.</text>
</comment>
<feature type="compositionally biased region" description="Polar residues" evidence="10">
    <location>
        <begin position="806"/>
        <end position="815"/>
    </location>
</feature>
<feature type="domain" description="Disintegrin" evidence="13">
    <location>
        <begin position="436"/>
        <end position="522"/>
    </location>
</feature>
<feature type="disulfide bond" evidence="8">
    <location>
        <begin position="665"/>
        <end position="675"/>
    </location>
</feature>
<dbReference type="PROSITE" id="PS50026">
    <property type="entry name" value="EGF_3"/>
    <property type="match status" value="1"/>
</dbReference>
<dbReference type="GO" id="GO:0002693">
    <property type="term" value="P:positive regulation of cellular extravasation"/>
    <property type="evidence" value="ECO:0007669"/>
    <property type="project" value="TreeGrafter"/>
</dbReference>
<dbReference type="PANTHER" id="PTHR11905:SF20">
    <property type="entry name" value="DISINTEGRIN AND METALLOPROTEINASE DOMAIN-CONTAINING PROTEIN 8"/>
    <property type="match status" value="1"/>
</dbReference>
<dbReference type="PROSITE" id="PS50215">
    <property type="entry name" value="ADAM_MEPRO"/>
    <property type="match status" value="1"/>
</dbReference>
<accession>A0A2G9S3T5</accession>
<dbReference type="InterPro" id="IPR024079">
    <property type="entry name" value="MetalloPept_cat_dom_sf"/>
</dbReference>
<keyword evidence="15" id="KW-0378">Hydrolase</keyword>
<dbReference type="PROSITE" id="PS00427">
    <property type="entry name" value="DISINTEGRIN_1"/>
    <property type="match status" value="1"/>
</dbReference>
<dbReference type="GO" id="GO:0022407">
    <property type="term" value="P:regulation of cell-cell adhesion"/>
    <property type="evidence" value="ECO:0007669"/>
    <property type="project" value="TreeGrafter"/>
</dbReference>
<dbReference type="InterPro" id="IPR034027">
    <property type="entry name" value="Reprolysin_adamalysin"/>
</dbReference>
<dbReference type="Pfam" id="PF01421">
    <property type="entry name" value="Reprolysin"/>
    <property type="match status" value="1"/>
</dbReference>
<dbReference type="InterPro" id="IPR002870">
    <property type="entry name" value="Peptidase_M12B_N"/>
</dbReference>